<evidence type="ECO:0000256" key="2">
    <source>
        <dbReference type="ARBA" id="ARBA00022741"/>
    </source>
</evidence>
<feature type="domain" description="UspA" evidence="4">
    <location>
        <begin position="6"/>
        <end position="132"/>
    </location>
</feature>
<reference evidence="5 8" key="2">
    <citation type="journal article" date="2019" name="Int. J. Syst. Evol. Microbiol.">
        <title>The Global Catalogue of Microorganisms (GCM) 10K type strain sequencing project: providing services to taxonomists for standard genome sequencing and annotation.</title>
        <authorList>
            <consortium name="The Broad Institute Genomics Platform"/>
            <consortium name="The Broad Institute Genome Sequencing Center for Infectious Disease"/>
            <person name="Wu L."/>
            <person name="Ma J."/>
        </authorList>
    </citation>
    <scope>NUCLEOTIDE SEQUENCE [LARGE SCALE GENOMIC DNA]</scope>
    <source>
        <strain evidence="5 8">JCM 10664</strain>
    </source>
</reference>
<evidence type="ECO:0000259" key="4">
    <source>
        <dbReference type="Pfam" id="PF00582"/>
    </source>
</evidence>
<keyword evidence="8" id="KW-1185">Reference proteome</keyword>
<name>A0A917K4X9_9PSEU</name>
<sequence>MREADVVGVDGSDSAVGAVRWAARDAALHRVPLRLLAVRPDPLPASVPEADTNTWEDRLSAAARAAADAAPGIEVISEVRRGAPHGVLVDESERARRVVVGIRGAGERTGLPVGSTAEAVAVHARCPVVVVRGRPADPAAPVLVGVDGSRVGEPAVTAAFEEASVRGVALVAVHVWIDVGPEPWQAVDEDAERAEIDQAARAVLAERLAGWQERHPDVEVHRVVERDRPVRSLVRHAADAQLVVVGSRGRGGMTGLLLGSTSRALLHMAPCPVLIARTPQK</sequence>
<keyword evidence="3" id="KW-0067">ATP-binding</keyword>
<dbReference type="PANTHER" id="PTHR46268:SF27">
    <property type="entry name" value="UNIVERSAL STRESS PROTEIN RV2623"/>
    <property type="match status" value="1"/>
</dbReference>
<comment type="caution">
    <text evidence="6">The sequence shown here is derived from an EMBL/GenBank/DDBJ whole genome shotgun (WGS) entry which is preliminary data.</text>
</comment>
<dbReference type="GO" id="GO:0005524">
    <property type="term" value="F:ATP binding"/>
    <property type="evidence" value="ECO:0007669"/>
    <property type="project" value="UniProtKB-KW"/>
</dbReference>
<comment type="similarity">
    <text evidence="1">Belongs to the universal stress protein A family.</text>
</comment>
<keyword evidence="2" id="KW-0547">Nucleotide-binding</keyword>
<dbReference type="InterPro" id="IPR014729">
    <property type="entry name" value="Rossmann-like_a/b/a_fold"/>
</dbReference>
<reference evidence="6 7" key="1">
    <citation type="journal article" date="2014" name="Int. J. Syst. Evol. Microbiol.">
        <title>Complete genome sequence of Corynebacterium casei LMG S-19264T (=DSM 44701T), isolated from a smear-ripened cheese.</title>
        <authorList>
            <consortium name="US DOE Joint Genome Institute (JGI-PGF)"/>
            <person name="Walter F."/>
            <person name="Albersmeier A."/>
            <person name="Kalinowski J."/>
            <person name="Ruckert C."/>
        </authorList>
    </citation>
    <scope>NUCLEOTIDE SEQUENCE [LARGE SCALE GENOMIC DNA]</scope>
    <source>
        <strain evidence="6 7">CGMCC 4.7206</strain>
    </source>
</reference>
<protein>
    <submittedName>
        <fullName evidence="5 6">Universal stress protein</fullName>
    </submittedName>
</protein>
<dbReference type="AlphaFoldDB" id="A0A917K4X9"/>
<feature type="domain" description="UspA" evidence="4">
    <location>
        <begin position="141"/>
        <end position="277"/>
    </location>
</feature>
<evidence type="ECO:0000256" key="3">
    <source>
        <dbReference type="ARBA" id="ARBA00022840"/>
    </source>
</evidence>
<dbReference type="InterPro" id="IPR006015">
    <property type="entry name" value="Universal_stress_UspA"/>
</dbReference>
<evidence type="ECO:0000313" key="6">
    <source>
        <dbReference type="EMBL" id="GGI99130.1"/>
    </source>
</evidence>
<dbReference type="Pfam" id="PF00582">
    <property type="entry name" value="Usp"/>
    <property type="match status" value="2"/>
</dbReference>
<dbReference type="EMBL" id="BMMT01000016">
    <property type="protein sequence ID" value="GGI99130.1"/>
    <property type="molecule type" value="Genomic_DNA"/>
</dbReference>
<dbReference type="EMBL" id="BAAAHC010000012">
    <property type="protein sequence ID" value="GAA0527602.1"/>
    <property type="molecule type" value="Genomic_DNA"/>
</dbReference>
<dbReference type="PRINTS" id="PR01438">
    <property type="entry name" value="UNVRSLSTRESS"/>
</dbReference>
<evidence type="ECO:0000313" key="5">
    <source>
        <dbReference type="EMBL" id="GAA0527602.1"/>
    </source>
</evidence>
<evidence type="ECO:0000313" key="8">
    <source>
        <dbReference type="Proteomes" id="UP001500220"/>
    </source>
</evidence>
<dbReference type="Proteomes" id="UP000597989">
    <property type="component" value="Unassembled WGS sequence"/>
</dbReference>
<dbReference type="InterPro" id="IPR006016">
    <property type="entry name" value="UspA"/>
</dbReference>
<dbReference type="Proteomes" id="UP001500220">
    <property type="component" value="Unassembled WGS sequence"/>
</dbReference>
<evidence type="ECO:0000313" key="7">
    <source>
        <dbReference type="Proteomes" id="UP000597989"/>
    </source>
</evidence>
<dbReference type="PANTHER" id="PTHR46268">
    <property type="entry name" value="STRESS RESPONSE PROTEIN NHAX"/>
    <property type="match status" value="1"/>
</dbReference>
<reference evidence="6" key="3">
    <citation type="submission" date="2020-09" db="EMBL/GenBank/DDBJ databases">
        <authorList>
            <person name="Sun Q."/>
            <person name="Zhou Y."/>
        </authorList>
    </citation>
    <scope>NUCLEOTIDE SEQUENCE</scope>
    <source>
        <strain evidence="6">CGMCC 4.7206</strain>
    </source>
</reference>
<evidence type="ECO:0000256" key="1">
    <source>
        <dbReference type="ARBA" id="ARBA00008791"/>
    </source>
</evidence>
<proteinExistence type="inferred from homology"/>
<gene>
    <name evidence="6" type="primary">TB31.7</name>
    <name evidence="5" type="ORF">GCM10009545_32430</name>
    <name evidence="6" type="ORF">GCM10011581_40400</name>
</gene>
<reference evidence="5" key="4">
    <citation type="submission" date="2023-12" db="EMBL/GenBank/DDBJ databases">
        <authorList>
            <person name="Sun Q."/>
            <person name="Inoue M."/>
        </authorList>
    </citation>
    <scope>NUCLEOTIDE SEQUENCE</scope>
    <source>
        <strain evidence="5">JCM 10664</strain>
    </source>
</reference>
<dbReference type="RefSeq" id="WP_188990053.1">
    <property type="nucleotide sequence ID" value="NZ_BAAAHC010000012.1"/>
</dbReference>
<dbReference type="Gene3D" id="3.40.50.620">
    <property type="entry name" value="HUPs"/>
    <property type="match status" value="2"/>
</dbReference>
<accession>A0A917K4X9</accession>
<dbReference type="SUPFAM" id="SSF52402">
    <property type="entry name" value="Adenine nucleotide alpha hydrolases-like"/>
    <property type="match status" value="2"/>
</dbReference>
<organism evidence="6 7">
    <name type="scientific">Saccharopolyspora thermophila</name>
    <dbReference type="NCBI Taxonomy" id="89367"/>
    <lineage>
        <taxon>Bacteria</taxon>
        <taxon>Bacillati</taxon>
        <taxon>Actinomycetota</taxon>
        <taxon>Actinomycetes</taxon>
        <taxon>Pseudonocardiales</taxon>
        <taxon>Pseudonocardiaceae</taxon>
        <taxon>Saccharopolyspora</taxon>
    </lineage>
</organism>